<feature type="compositionally biased region" description="Basic and acidic residues" evidence="1">
    <location>
        <begin position="165"/>
        <end position="175"/>
    </location>
</feature>
<dbReference type="Pfam" id="PF09339">
    <property type="entry name" value="HTH_IclR"/>
    <property type="match status" value="1"/>
</dbReference>
<dbReference type="Gene3D" id="1.10.10.10">
    <property type="entry name" value="Winged helix-like DNA-binding domain superfamily/Winged helix DNA-binding domain"/>
    <property type="match status" value="2"/>
</dbReference>
<evidence type="ECO:0000256" key="1">
    <source>
        <dbReference type="SAM" id="MobiDB-lite"/>
    </source>
</evidence>
<feature type="region of interest" description="Disordered" evidence="1">
    <location>
        <begin position="156"/>
        <end position="175"/>
    </location>
</feature>
<dbReference type="InterPro" id="IPR005471">
    <property type="entry name" value="Tscrpt_reg_IclR_N"/>
</dbReference>
<dbReference type="InterPro" id="IPR000485">
    <property type="entry name" value="AsnC-type_HTH_dom"/>
</dbReference>
<dbReference type="RefSeq" id="WP_164878610.1">
    <property type="nucleotide sequence ID" value="NZ_JBHSQI010000002.1"/>
</dbReference>
<feature type="domain" description="HTH iclR-type" evidence="2">
    <location>
        <begin position="185"/>
        <end position="220"/>
    </location>
</feature>
<name>A0ABW1QWK0_9ACTN</name>
<dbReference type="PANTHER" id="PTHR30154:SF34">
    <property type="entry name" value="TRANSCRIPTIONAL REGULATOR AZLB"/>
    <property type="match status" value="1"/>
</dbReference>
<dbReference type="PANTHER" id="PTHR30154">
    <property type="entry name" value="LEUCINE-RESPONSIVE REGULATORY PROTEIN"/>
    <property type="match status" value="1"/>
</dbReference>
<evidence type="ECO:0000259" key="2">
    <source>
        <dbReference type="Pfam" id="PF09339"/>
    </source>
</evidence>
<evidence type="ECO:0000313" key="5">
    <source>
        <dbReference type="Proteomes" id="UP001596098"/>
    </source>
</evidence>
<reference evidence="5" key="1">
    <citation type="journal article" date="2019" name="Int. J. Syst. Evol. Microbiol.">
        <title>The Global Catalogue of Microorganisms (GCM) 10K type strain sequencing project: providing services to taxonomists for standard genome sequencing and annotation.</title>
        <authorList>
            <consortium name="The Broad Institute Genomics Platform"/>
            <consortium name="The Broad Institute Genome Sequencing Center for Infectious Disease"/>
            <person name="Wu L."/>
            <person name="Ma J."/>
        </authorList>
    </citation>
    <scope>NUCLEOTIDE SEQUENCE [LARGE SCALE GENOMIC DNA]</scope>
    <source>
        <strain evidence="5">DFY28</strain>
    </source>
</reference>
<dbReference type="Proteomes" id="UP001596098">
    <property type="component" value="Unassembled WGS sequence"/>
</dbReference>
<accession>A0ABW1QWK0</accession>
<dbReference type="InterPro" id="IPR036388">
    <property type="entry name" value="WH-like_DNA-bd_sf"/>
</dbReference>
<evidence type="ECO:0000259" key="3">
    <source>
        <dbReference type="Pfam" id="PF13404"/>
    </source>
</evidence>
<evidence type="ECO:0000313" key="4">
    <source>
        <dbReference type="EMBL" id="MFC6152995.1"/>
    </source>
</evidence>
<protein>
    <submittedName>
        <fullName evidence="4">AsnC family protein</fullName>
    </submittedName>
</protein>
<dbReference type="EMBL" id="JBHSQI010000002">
    <property type="protein sequence ID" value="MFC6152995.1"/>
    <property type="molecule type" value="Genomic_DNA"/>
</dbReference>
<organism evidence="4 5">
    <name type="scientific">Nocardioides yefusunii</name>
    <dbReference type="NCBI Taxonomy" id="2500546"/>
    <lineage>
        <taxon>Bacteria</taxon>
        <taxon>Bacillati</taxon>
        <taxon>Actinomycetota</taxon>
        <taxon>Actinomycetes</taxon>
        <taxon>Propionibacteriales</taxon>
        <taxon>Nocardioidaceae</taxon>
        <taxon>Nocardioides</taxon>
    </lineage>
</organism>
<comment type="caution">
    <text evidence="4">The sequence shown here is derived from an EMBL/GenBank/DDBJ whole genome shotgun (WGS) entry which is preliminary data.</text>
</comment>
<gene>
    <name evidence="4" type="ORF">ACFPWU_04885</name>
</gene>
<sequence length="321" mass="34466">MWSDQPSGADERLSDVDRALVHALQVDPRAPWARIAQVLGIDAATVARRWGALVESRNAWLTVACDVPVESRALALVLVPGVPSDAEIEVWCSDASTLTADRTSRGVLLLVHDRTLDALAGRVAALVGTGHTLEFVVDTHLEHERPLDVLGPAQVRALTPPPFDPTDRGRPPRDDTVHDTVLLLTEDVRMSLGAIAQRLDVSDATARRLVERLLGLGLVRLGCDVAAPVLGQRREVVLRLATFDDALAAVVLADPAVSRVVRSVGPAAATVHVRLESLAHLPDVESAWPGARVVDRWTVTAPLKRDGRRLAPDGRVAPVPS</sequence>
<proteinExistence type="predicted"/>
<dbReference type="Pfam" id="PF13404">
    <property type="entry name" value="HTH_AsnC-type"/>
    <property type="match status" value="1"/>
</dbReference>
<feature type="domain" description="HTH asnC-type" evidence="3">
    <location>
        <begin position="14"/>
        <end position="53"/>
    </location>
</feature>
<keyword evidence="5" id="KW-1185">Reference proteome</keyword>